<protein>
    <submittedName>
        <fullName evidence="3">4-oxalocrotonate decarboxylase</fullName>
    </submittedName>
</protein>
<comment type="caution">
    <text evidence="3">The sequence shown here is derived from an EMBL/GenBank/DDBJ whole genome shotgun (WGS) entry which is preliminary data.</text>
</comment>
<dbReference type="Pfam" id="PF01557">
    <property type="entry name" value="FAA_hydrolase"/>
    <property type="match status" value="1"/>
</dbReference>
<proteinExistence type="predicted"/>
<dbReference type="Proteomes" id="UP000642910">
    <property type="component" value="Unassembled WGS sequence"/>
</dbReference>
<dbReference type="PANTHER" id="PTHR30143:SF0">
    <property type="entry name" value="2-KETO-4-PENTENOATE HYDRATASE"/>
    <property type="match status" value="1"/>
</dbReference>
<name>A0ABS0F297_9BACL</name>
<sequence>MALSLPSIADELYRHQTAATELKKLTLRYEGLTVDDAYEIQRLTMQRYMVEGARLVGWKMGLTSKAKQRSVGVDEPIFGHLLSTMELERPVLSMQGLIHPRVEPEIAFVFRSRLEGPNVTARDVWLATECVVPAVEVIDSRYENFSFTLVDVIADNASSARFYLADQAYSPYAFRLDEVGVVMRLNGDVAQTGAGAAVLGHPVRSVVEQVRMLTRFGAAIEPGMVVLTGGITEAIYVHPGDRVEIAFAGMGAIELDVID</sequence>
<dbReference type="EMBL" id="JADPKZ010000036">
    <property type="protein sequence ID" value="MBF8377415.1"/>
    <property type="molecule type" value="Genomic_DNA"/>
</dbReference>
<reference evidence="3 4" key="1">
    <citation type="submission" date="2020-11" db="EMBL/GenBank/DDBJ databases">
        <title>Genomic insight of Alicyclobacillus mali FL 18 reveals a new arsenic-resistant strain, with potential in environmental biotechnology.</title>
        <authorList>
            <person name="Fiorentino G."/>
            <person name="Gallo G."/>
            <person name="Aulitto M."/>
        </authorList>
    </citation>
    <scope>NUCLEOTIDE SEQUENCE [LARGE SCALE GENOMIC DNA]</scope>
    <source>
        <strain evidence="3 4">FL 18</strain>
    </source>
</reference>
<accession>A0ABS0F297</accession>
<gene>
    <name evidence="3" type="ORF">IW967_05945</name>
</gene>
<dbReference type="RefSeq" id="WP_195867381.1">
    <property type="nucleotide sequence ID" value="NZ_JADPKZ010000036.1"/>
</dbReference>
<feature type="domain" description="Fumarylacetoacetase-like C-terminal" evidence="2">
    <location>
        <begin position="100"/>
        <end position="257"/>
    </location>
</feature>
<evidence type="ECO:0000256" key="1">
    <source>
        <dbReference type="ARBA" id="ARBA00023239"/>
    </source>
</evidence>
<evidence type="ECO:0000313" key="3">
    <source>
        <dbReference type="EMBL" id="MBF8377415.1"/>
    </source>
</evidence>
<dbReference type="InterPro" id="IPR036663">
    <property type="entry name" value="Fumarylacetoacetase_C_sf"/>
</dbReference>
<dbReference type="Gene3D" id="3.90.850.10">
    <property type="entry name" value="Fumarylacetoacetase-like, C-terminal domain"/>
    <property type="match status" value="1"/>
</dbReference>
<evidence type="ECO:0000259" key="2">
    <source>
        <dbReference type="Pfam" id="PF01557"/>
    </source>
</evidence>
<keyword evidence="1" id="KW-0456">Lyase</keyword>
<dbReference type="PANTHER" id="PTHR30143">
    <property type="entry name" value="ACID HYDRATASE"/>
    <property type="match status" value="1"/>
</dbReference>
<organism evidence="3 4">
    <name type="scientific">Alicyclobacillus mali</name>
    <name type="common">ex Roth et al. 2021</name>
    <dbReference type="NCBI Taxonomy" id="1123961"/>
    <lineage>
        <taxon>Bacteria</taxon>
        <taxon>Bacillati</taxon>
        <taxon>Bacillota</taxon>
        <taxon>Bacilli</taxon>
        <taxon>Bacillales</taxon>
        <taxon>Alicyclobacillaceae</taxon>
        <taxon>Alicyclobacillus</taxon>
    </lineage>
</organism>
<dbReference type="InterPro" id="IPR011234">
    <property type="entry name" value="Fumarylacetoacetase-like_C"/>
</dbReference>
<dbReference type="SUPFAM" id="SSF56529">
    <property type="entry name" value="FAH"/>
    <property type="match status" value="1"/>
</dbReference>
<dbReference type="InterPro" id="IPR050772">
    <property type="entry name" value="Hydratase-Decarb/MhpD_sf"/>
</dbReference>
<evidence type="ECO:0000313" key="4">
    <source>
        <dbReference type="Proteomes" id="UP000642910"/>
    </source>
</evidence>
<keyword evidence="4" id="KW-1185">Reference proteome</keyword>